<evidence type="ECO:0000256" key="8">
    <source>
        <dbReference type="PROSITE-ProRule" id="PRU01360"/>
    </source>
</evidence>
<dbReference type="RefSeq" id="WP_130019900.1">
    <property type="nucleotide sequence ID" value="NZ_SEWF01000006.1"/>
</dbReference>
<evidence type="ECO:0000259" key="11">
    <source>
        <dbReference type="Pfam" id="PF00593"/>
    </source>
</evidence>
<feature type="domain" description="TonB-dependent receptor plug" evidence="12">
    <location>
        <begin position="133"/>
        <end position="230"/>
    </location>
</feature>
<dbReference type="EMBL" id="SEWF01000006">
    <property type="protein sequence ID" value="RYU96565.1"/>
    <property type="molecule type" value="Genomic_DNA"/>
</dbReference>
<evidence type="ECO:0000313" key="13">
    <source>
        <dbReference type="EMBL" id="RYU96565.1"/>
    </source>
</evidence>
<dbReference type="Pfam" id="PF07715">
    <property type="entry name" value="Plug"/>
    <property type="match status" value="1"/>
</dbReference>
<dbReference type="SUPFAM" id="SSF49464">
    <property type="entry name" value="Carboxypeptidase regulatory domain-like"/>
    <property type="match status" value="1"/>
</dbReference>
<keyword evidence="10" id="KW-0732">Signal</keyword>
<dbReference type="InterPro" id="IPR012910">
    <property type="entry name" value="Plug_dom"/>
</dbReference>
<proteinExistence type="inferred from homology"/>
<keyword evidence="6 8" id="KW-0472">Membrane</keyword>
<dbReference type="Proteomes" id="UP000293162">
    <property type="component" value="Unassembled WGS sequence"/>
</dbReference>
<evidence type="ECO:0000256" key="4">
    <source>
        <dbReference type="ARBA" id="ARBA00022692"/>
    </source>
</evidence>
<evidence type="ECO:0000256" key="3">
    <source>
        <dbReference type="ARBA" id="ARBA00022452"/>
    </source>
</evidence>
<dbReference type="Gene3D" id="2.40.170.20">
    <property type="entry name" value="TonB-dependent receptor, beta-barrel domain"/>
    <property type="match status" value="1"/>
</dbReference>
<protein>
    <submittedName>
        <fullName evidence="13">TonB-dependent receptor</fullName>
    </submittedName>
</protein>
<keyword evidence="7 8" id="KW-0998">Cell outer membrane</keyword>
<comment type="similarity">
    <text evidence="8 9">Belongs to the TonB-dependent receptor family.</text>
</comment>
<dbReference type="InterPro" id="IPR036942">
    <property type="entry name" value="Beta-barrel_TonB_sf"/>
</dbReference>
<keyword evidence="2 8" id="KW-0813">Transport</keyword>
<evidence type="ECO:0000256" key="5">
    <source>
        <dbReference type="ARBA" id="ARBA00023077"/>
    </source>
</evidence>
<dbReference type="PROSITE" id="PS52016">
    <property type="entry name" value="TONB_DEPENDENT_REC_3"/>
    <property type="match status" value="1"/>
</dbReference>
<evidence type="ECO:0000256" key="1">
    <source>
        <dbReference type="ARBA" id="ARBA00004571"/>
    </source>
</evidence>
<dbReference type="InterPro" id="IPR008969">
    <property type="entry name" value="CarboxyPept-like_regulatory"/>
</dbReference>
<evidence type="ECO:0000313" key="14">
    <source>
        <dbReference type="Proteomes" id="UP000293162"/>
    </source>
</evidence>
<dbReference type="InterPro" id="IPR000531">
    <property type="entry name" value="Beta-barrel_TonB"/>
</dbReference>
<dbReference type="Pfam" id="PF00593">
    <property type="entry name" value="TonB_dep_Rec_b-barrel"/>
    <property type="match status" value="1"/>
</dbReference>
<keyword evidence="3 8" id="KW-1134">Transmembrane beta strand</keyword>
<dbReference type="AlphaFoldDB" id="A0A4Q5M357"/>
<reference evidence="13 14" key="1">
    <citation type="submission" date="2019-02" db="EMBL/GenBank/DDBJ databases">
        <title>Bacterial novel species Emticicia sp. 17J42-9 isolated from soil.</title>
        <authorList>
            <person name="Jung H.-Y."/>
        </authorList>
    </citation>
    <scope>NUCLEOTIDE SEQUENCE [LARGE SCALE GENOMIC DNA]</scope>
    <source>
        <strain evidence="13 14">17J42-9</strain>
    </source>
</reference>
<feature type="domain" description="TonB-dependent receptor-like beta-barrel" evidence="11">
    <location>
        <begin position="412"/>
        <end position="853"/>
    </location>
</feature>
<accession>A0A4Q5M357</accession>
<dbReference type="PANTHER" id="PTHR40980">
    <property type="entry name" value="PLUG DOMAIN-CONTAINING PROTEIN"/>
    <property type="match status" value="1"/>
</dbReference>
<comment type="caution">
    <text evidence="13">The sequence shown here is derived from an EMBL/GenBank/DDBJ whole genome shotgun (WGS) entry which is preliminary data.</text>
</comment>
<gene>
    <name evidence="13" type="ORF">EWM59_05280</name>
</gene>
<evidence type="ECO:0000256" key="10">
    <source>
        <dbReference type="SAM" id="SignalP"/>
    </source>
</evidence>
<name>A0A4Q5M357_9BACT</name>
<dbReference type="Pfam" id="PF13715">
    <property type="entry name" value="CarbopepD_reg_2"/>
    <property type="match status" value="1"/>
</dbReference>
<keyword evidence="4 8" id="KW-0812">Transmembrane</keyword>
<evidence type="ECO:0000256" key="6">
    <source>
        <dbReference type="ARBA" id="ARBA00023136"/>
    </source>
</evidence>
<dbReference type="PANTHER" id="PTHR40980:SF5">
    <property type="entry name" value="TONB-DEPENDENT RECEPTOR"/>
    <property type="match status" value="1"/>
</dbReference>
<evidence type="ECO:0000256" key="2">
    <source>
        <dbReference type="ARBA" id="ARBA00022448"/>
    </source>
</evidence>
<feature type="signal peptide" evidence="10">
    <location>
        <begin position="1"/>
        <end position="21"/>
    </location>
</feature>
<keyword evidence="14" id="KW-1185">Reference proteome</keyword>
<dbReference type="Gene3D" id="2.170.130.10">
    <property type="entry name" value="TonB-dependent receptor, plug domain"/>
    <property type="match status" value="1"/>
</dbReference>
<dbReference type="Gene3D" id="2.60.40.1120">
    <property type="entry name" value="Carboxypeptidase-like, regulatory domain"/>
    <property type="match status" value="1"/>
</dbReference>
<sequence>MNKIKISTTLFLLFATFLTFAQSGTICGTIKDAKTNEDLIGATVKVDGTALGTVTDVNGFFSIAKVPAGKAKIVITYVSYKDKVIADVAVVADNVTEINTFLEEEGAVLQEVKVTASRLTNTEVSVISEIKAAQMVVNGISAQQIAKSLDRDAAQVVKRVPGITIVGDRFINIRGLNSRYNNVMLHNAFTPSMETDVKSFSFDIIPSSQIDRMLIFKSPSAELPGEFAGGLVKIFTKNIPDRNSLVIDYSTSYRSNTTFGDFYQPNQGKNYWTGFNNGYYDLPKYFPANISQIGNNPAALETAGRSLKNEWIANQGTATPDQRIGVTGNYRFNIGNVKAGNVTAVNYSDTRTNFVVDRNDFNANIDNTQSPIYNFNDQQYSRNIRVGIMHNWAFRLNENHSIEFKNLFNQLSNSNYTRRTGRAIEANYNPDNHSFNQVYRGIYTGQLTGKHTVAKGKTTIDWVVGYNNSYRDQPDYRRYRSDVDQTSGSKTVYIPVGTAQAFFLGRWFSKMIENGYTGAVNVSQKITLSKEKETEMELKAGVFYEKKDRTFDGRNLGYVRSSNFNGELFTAPINVIFNNINNTNGIRIDEQTNPNDSYTAGNKLLAYYANANIPLTKKLNIIGGVRVEDNTQSLQSAFIGGAKVSVRNPVLSVLPSANLSYNFSEKMLVRAAYGQTINRPEFRELAPFSFYDFDFNVVYEGYTGLKISTVNNFDARWEFYPTPSEVISVAAFHKDFRNPIEIEVEAGSGSLGAKTFIYNNAKSARSTGIELEIKKGLASITSSKLLERVSVLFNTTLLVSKVKLRDGSVGQSDNRPLQGQSPYIVNTGINYNDQDRDFQVNVLYNVIGKRIFAVGFDGYPDLYEMPRNVLDLTFSKGVGRDNRFVIKGGVNDIFNQAALILQDGNQDGKFDRKKDEIMQEYRPGRLFSIGVSYTLNGK</sequence>
<keyword evidence="5 9" id="KW-0798">TonB box</keyword>
<evidence type="ECO:0000256" key="9">
    <source>
        <dbReference type="RuleBase" id="RU003357"/>
    </source>
</evidence>
<dbReference type="SUPFAM" id="SSF56935">
    <property type="entry name" value="Porins"/>
    <property type="match status" value="1"/>
</dbReference>
<organism evidence="13 14">
    <name type="scientific">Emticicia agri</name>
    <dbReference type="NCBI Taxonomy" id="2492393"/>
    <lineage>
        <taxon>Bacteria</taxon>
        <taxon>Pseudomonadati</taxon>
        <taxon>Bacteroidota</taxon>
        <taxon>Cytophagia</taxon>
        <taxon>Cytophagales</taxon>
        <taxon>Leadbetterellaceae</taxon>
        <taxon>Emticicia</taxon>
    </lineage>
</organism>
<comment type="subcellular location">
    <subcellularLocation>
        <location evidence="1 8">Cell outer membrane</location>
        <topology evidence="1 8">Multi-pass membrane protein</topology>
    </subcellularLocation>
</comment>
<evidence type="ECO:0000259" key="12">
    <source>
        <dbReference type="Pfam" id="PF07715"/>
    </source>
</evidence>
<dbReference type="OrthoDB" id="9768470at2"/>
<dbReference type="InterPro" id="IPR037066">
    <property type="entry name" value="Plug_dom_sf"/>
</dbReference>
<feature type="chain" id="PRO_5020211238" evidence="10">
    <location>
        <begin position="22"/>
        <end position="938"/>
    </location>
</feature>
<evidence type="ECO:0000256" key="7">
    <source>
        <dbReference type="ARBA" id="ARBA00023237"/>
    </source>
</evidence>
<dbReference type="InterPro" id="IPR039426">
    <property type="entry name" value="TonB-dep_rcpt-like"/>
</dbReference>
<dbReference type="GO" id="GO:0009279">
    <property type="term" value="C:cell outer membrane"/>
    <property type="evidence" value="ECO:0007669"/>
    <property type="project" value="UniProtKB-SubCell"/>
</dbReference>
<keyword evidence="13" id="KW-0675">Receptor</keyword>